<feature type="transmembrane region" description="Helical" evidence="1">
    <location>
        <begin position="151"/>
        <end position="170"/>
    </location>
</feature>
<feature type="transmembrane region" description="Helical" evidence="1">
    <location>
        <begin position="108"/>
        <end position="131"/>
    </location>
</feature>
<dbReference type="PANTHER" id="PTHR43592:SF15">
    <property type="entry name" value="CAAX AMINO TERMINAL PROTEASE FAMILY PROTEIN"/>
    <property type="match status" value="1"/>
</dbReference>
<feature type="domain" description="CAAX prenyl protease 2/Lysostaphin resistance protein A-like" evidence="2">
    <location>
        <begin position="156"/>
        <end position="244"/>
    </location>
</feature>
<evidence type="ECO:0000259" key="2">
    <source>
        <dbReference type="Pfam" id="PF02517"/>
    </source>
</evidence>
<keyword evidence="1" id="KW-1133">Transmembrane helix</keyword>
<dbReference type="GO" id="GO:0080120">
    <property type="term" value="P:CAAX-box protein maturation"/>
    <property type="evidence" value="ECO:0007669"/>
    <property type="project" value="UniProtKB-ARBA"/>
</dbReference>
<organism evidence="3 4">
    <name type="scientific">Prauserella shujinwangii</name>
    <dbReference type="NCBI Taxonomy" id="1453103"/>
    <lineage>
        <taxon>Bacteria</taxon>
        <taxon>Bacillati</taxon>
        <taxon>Actinomycetota</taxon>
        <taxon>Actinomycetes</taxon>
        <taxon>Pseudonocardiales</taxon>
        <taxon>Pseudonocardiaceae</taxon>
        <taxon>Prauserella</taxon>
    </lineage>
</organism>
<dbReference type="AlphaFoldDB" id="A0A2T0LYK0"/>
<comment type="caution">
    <text evidence="3">The sequence shown here is derived from an EMBL/GenBank/DDBJ whole genome shotgun (WGS) entry which is preliminary data.</text>
</comment>
<dbReference type="PANTHER" id="PTHR43592">
    <property type="entry name" value="CAAX AMINO TERMINAL PROTEASE"/>
    <property type="match status" value="1"/>
</dbReference>
<feature type="transmembrane region" description="Helical" evidence="1">
    <location>
        <begin position="60"/>
        <end position="87"/>
    </location>
</feature>
<dbReference type="InterPro" id="IPR003675">
    <property type="entry name" value="Rce1/LyrA-like_dom"/>
</dbReference>
<dbReference type="RefSeq" id="WP_245900490.1">
    <property type="nucleotide sequence ID" value="NZ_PVNH01000003.1"/>
</dbReference>
<evidence type="ECO:0000256" key="1">
    <source>
        <dbReference type="SAM" id="Phobius"/>
    </source>
</evidence>
<accession>A0A2T0LYK0</accession>
<dbReference type="EMBL" id="PVNH01000003">
    <property type="protein sequence ID" value="PRX49170.1"/>
    <property type="molecule type" value="Genomic_DNA"/>
</dbReference>
<name>A0A2T0LYK0_9PSEU</name>
<keyword evidence="1" id="KW-0812">Transmembrane</keyword>
<feature type="transmembrane region" description="Helical" evidence="1">
    <location>
        <begin position="191"/>
        <end position="208"/>
    </location>
</feature>
<keyword evidence="4" id="KW-1185">Reference proteome</keyword>
<feature type="transmembrane region" description="Helical" evidence="1">
    <location>
        <begin position="21"/>
        <end position="48"/>
    </location>
</feature>
<reference evidence="3 4" key="1">
    <citation type="submission" date="2018-03" db="EMBL/GenBank/DDBJ databases">
        <title>Genomic Encyclopedia of Type Strains, Phase III (KMG-III): the genomes of soil and plant-associated and newly described type strains.</title>
        <authorList>
            <person name="Whitman W."/>
        </authorList>
    </citation>
    <scope>NUCLEOTIDE SEQUENCE [LARGE SCALE GENOMIC DNA]</scope>
    <source>
        <strain evidence="3 4">CGMCC 4.7125</strain>
    </source>
</reference>
<sequence>MRIESGAASREAPPARGGRAGLLMLVVFIVAEVVWLGASVLVLVPFAISDPALAEEQRLTIWPLVTLLVVPTLLAALVAVAGTALLGGGPRRFRVRRELAFRWNWRDVGTGVVIGLLGLLITVPASAIWAAWVGADDASSAVGEAFSGRQLAPAVAVLVFLIVWLLAPLGEEVLYRGVLWRAFQHWKWNRWVIFAVTTVVFSVAHLELLRTPLLLIVSIPVGLARLFTGNLLASVVAHQTNNFLPAIALLLSTTGVAPVPM</sequence>
<dbReference type="Proteomes" id="UP000238362">
    <property type="component" value="Unassembled WGS sequence"/>
</dbReference>
<keyword evidence="1" id="KW-0472">Membrane</keyword>
<evidence type="ECO:0000313" key="3">
    <source>
        <dbReference type="EMBL" id="PRX49170.1"/>
    </source>
</evidence>
<proteinExistence type="predicted"/>
<feature type="transmembrane region" description="Helical" evidence="1">
    <location>
        <begin position="214"/>
        <end position="236"/>
    </location>
</feature>
<gene>
    <name evidence="3" type="ORF">B0I33_103203</name>
</gene>
<dbReference type="GO" id="GO:0004175">
    <property type="term" value="F:endopeptidase activity"/>
    <property type="evidence" value="ECO:0007669"/>
    <property type="project" value="UniProtKB-ARBA"/>
</dbReference>
<protein>
    <recommendedName>
        <fullName evidence="2">CAAX prenyl protease 2/Lysostaphin resistance protein A-like domain-containing protein</fullName>
    </recommendedName>
</protein>
<feature type="transmembrane region" description="Helical" evidence="1">
    <location>
        <begin position="243"/>
        <end position="260"/>
    </location>
</feature>
<evidence type="ECO:0000313" key="4">
    <source>
        <dbReference type="Proteomes" id="UP000238362"/>
    </source>
</evidence>
<dbReference type="Pfam" id="PF02517">
    <property type="entry name" value="Rce1-like"/>
    <property type="match status" value="1"/>
</dbReference>